<evidence type="ECO:0000256" key="3">
    <source>
        <dbReference type="ARBA" id="ARBA00022475"/>
    </source>
</evidence>
<feature type="domain" description="ABC transmembrane type-1" evidence="8">
    <location>
        <begin position="116"/>
        <end position="332"/>
    </location>
</feature>
<keyword evidence="6 7" id="KW-0472">Membrane</keyword>
<dbReference type="PANTHER" id="PTHR30465">
    <property type="entry name" value="INNER MEMBRANE ABC TRANSPORTER"/>
    <property type="match status" value="1"/>
</dbReference>
<dbReference type="Gene3D" id="1.10.3720.10">
    <property type="entry name" value="MetI-like"/>
    <property type="match status" value="1"/>
</dbReference>
<dbReference type="InterPro" id="IPR045621">
    <property type="entry name" value="BPD_transp_1_N"/>
</dbReference>
<evidence type="ECO:0000256" key="4">
    <source>
        <dbReference type="ARBA" id="ARBA00022692"/>
    </source>
</evidence>
<keyword evidence="2 7" id="KW-0813">Transport</keyword>
<comment type="caution">
    <text evidence="9">The sequence shown here is derived from an EMBL/GenBank/DDBJ whole genome shotgun (WGS) entry which is preliminary data.</text>
</comment>
<feature type="transmembrane region" description="Helical" evidence="7">
    <location>
        <begin position="23"/>
        <end position="43"/>
    </location>
</feature>
<dbReference type="CDD" id="cd06261">
    <property type="entry name" value="TM_PBP2"/>
    <property type="match status" value="1"/>
</dbReference>
<evidence type="ECO:0000256" key="6">
    <source>
        <dbReference type="ARBA" id="ARBA00023136"/>
    </source>
</evidence>
<sequence length="342" mass="37604">MKLPATPHPKWSLLMLRYIAKRLVFAIPTLFAVSIIAFAIIQLPPGDYLTTLMADWAAQGGAVEAGTLAAMRERYGLDQPMYFQYYKWMAGIVLRGDFGISFELGKPVTELIWSRLGFSLLLSVLTLCFVWAVAIPIGILSAVRQYSISDYTATFLAFFFLAVPDFLMALSAMYLMSAWFGQSVGGLFSPEYADAAWSLGKLSDFAKHVWLPVIVIGLGSLAALVRIMRANLLDELSKPYVTTARAKGMSEFELLMRYPVRLALNPLISTLGWILPAVISGEIIVSVVMSLPTTGPLLLRALLAQDMYLAGSLILLISVLTIIGTLISDLLLALTDPRIRLQ</sequence>
<dbReference type="SUPFAM" id="SSF161098">
    <property type="entry name" value="MetI-like"/>
    <property type="match status" value="1"/>
</dbReference>
<name>A0ABM9VN83_9HYPH</name>
<dbReference type="InterPro" id="IPR035906">
    <property type="entry name" value="MetI-like_sf"/>
</dbReference>
<evidence type="ECO:0000256" key="2">
    <source>
        <dbReference type="ARBA" id="ARBA00022448"/>
    </source>
</evidence>
<keyword evidence="3" id="KW-1003">Cell membrane</keyword>
<feature type="transmembrane region" description="Helical" evidence="7">
    <location>
        <begin position="308"/>
        <end position="334"/>
    </location>
</feature>
<comment type="subcellular location">
    <subcellularLocation>
        <location evidence="1 7">Cell membrane</location>
        <topology evidence="1 7">Multi-pass membrane protein</topology>
    </subcellularLocation>
</comment>
<feature type="transmembrane region" description="Helical" evidence="7">
    <location>
        <begin position="116"/>
        <end position="143"/>
    </location>
</feature>
<evidence type="ECO:0000256" key="7">
    <source>
        <dbReference type="RuleBase" id="RU363032"/>
    </source>
</evidence>
<evidence type="ECO:0000259" key="8">
    <source>
        <dbReference type="PROSITE" id="PS50928"/>
    </source>
</evidence>
<evidence type="ECO:0000256" key="5">
    <source>
        <dbReference type="ARBA" id="ARBA00022989"/>
    </source>
</evidence>
<dbReference type="Pfam" id="PF19300">
    <property type="entry name" value="BPD_transp_1_N"/>
    <property type="match status" value="1"/>
</dbReference>
<keyword evidence="10" id="KW-1185">Reference proteome</keyword>
<accession>A0ABM9VN83</accession>
<organism evidence="9 10">
    <name type="scientific">Agrobacterium genomosp. 13 str. CFBP 6927</name>
    <dbReference type="NCBI Taxonomy" id="1183428"/>
    <lineage>
        <taxon>Bacteria</taxon>
        <taxon>Pseudomonadati</taxon>
        <taxon>Pseudomonadota</taxon>
        <taxon>Alphaproteobacteria</taxon>
        <taxon>Hyphomicrobiales</taxon>
        <taxon>Rhizobiaceae</taxon>
        <taxon>Rhizobium/Agrobacterium group</taxon>
        <taxon>Agrobacterium</taxon>
        <taxon>Agrobacterium tumefaciens complex</taxon>
    </lineage>
</organism>
<dbReference type="EMBL" id="FBWH01000048">
    <property type="protein sequence ID" value="CUX64836.1"/>
    <property type="molecule type" value="Genomic_DNA"/>
</dbReference>
<evidence type="ECO:0000313" key="10">
    <source>
        <dbReference type="Proteomes" id="UP000191812"/>
    </source>
</evidence>
<reference evidence="9 10" key="1">
    <citation type="submission" date="2016-01" db="EMBL/GenBank/DDBJ databases">
        <authorList>
            <person name="Regsiter A."/>
            <person name="william w."/>
        </authorList>
    </citation>
    <scope>NUCLEOTIDE SEQUENCE [LARGE SCALE GENOMIC DNA]</scope>
    <source>
        <strain evidence="9 10">CFBP 6927</strain>
    </source>
</reference>
<proteinExistence type="inferred from homology"/>
<dbReference type="Pfam" id="PF00528">
    <property type="entry name" value="BPD_transp_1"/>
    <property type="match status" value="1"/>
</dbReference>
<dbReference type="PANTHER" id="PTHR30465:SF43">
    <property type="entry name" value="OLIGOPEPTIDE ABC TRANSPORTER, PERMEASE PROTEIN"/>
    <property type="match status" value="1"/>
</dbReference>
<dbReference type="InterPro" id="IPR000515">
    <property type="entry name" value="MetI-like"/>
</dbReference>
<evidence type="ECO:0000313" key="9">
    <source>
        <dbReference type="EMBL" id="CUX64836.1"/>
    </source>
</evidence>
<comment type="similarity">
    <text evidence="7">Belongs to the binding-protein-dependent transport system permease family.</text>
</comment>
<feature type="transmembrane region" description="Helical" evidence="7">
    <location>
        <begin position="209"/>
        <end position="228"/>
    </location>
</feature>
<evidence type="ECO:0000256" key="1">
    <source>
        <dbReference type="ARBA" id="ARBA00004651"/>
    </source>
</evidence>
<keyword evidence="5 7" id="KW-1133">Transmembrane helix</keyword>
<gene>
    <name evidence="9" type="ORF">AGR13a_Lc90227</name>
</gene>
<dbReference type="Proteomes" id="UP000191812">
    <property type="component" value="Unassembled WGS sequence"/>
</dbReference>
<feature type="transmembrane region" description="Helical" evidence="7">
    <location>
        <begin position="155"/>
        <end position="180"/>
    </location>
</feature>
<feature type="transmembrane region" description="Helical" evidence="7">
    <location>
        <begin position="262"/>
        <end position="288"/>
    </location>
</feature>
<dbReference type="PROSITE" id="PS50928">
    <property type="entry name" value="ABC_TM1"/>
    <property type="match status" value="1"/>
</dbReference>
<keyword evidence="4 7" id="KW-0812">Transmembrane</keyword>
<protein>
    <submittedName>
        <fullName evidence="9">ABC-type dipeptide/oligopeptide/nickel transport system, permease component</fullName>
    </submittedName>
</protein>